<dbReference type="STRING" id="280332.CQ12_18085"/>
<protein>
    <submittedName>
        <fullName evidence="4">Nitrile hydratase</fullName>
    </submittedName>
</protein>
<organism evidence="4 5">
    <name type="scientific">Bradyrhizobium jicamae</name>
    <dbReference type="NCBI Taxonomy" id="280332"/>
    <lineage>
        <taxon>Bacteria</taxon>
        <taxon>Pseudomonadati</taxon>
        <taxon>Pseudomonadota</taxon>
        <taxon>Alphaproteobacteria</taxon>
        <taxon>Hyphomicrobiales</taxon>
        <taxon>Nitrobacteraceae</taxon>
        <taxon>Bradyrhizobium</taxon>
    </lineage>
</organism>
<feature type="domain" description="Leucine-binding protein" evidence="3">
    <location>
        <begin position="50"/>
        <end position="384"/>
    </location>
</feature>
<sequence>MLSTVHFPAQGSLAMPPSLLFRNLSSAADNLDLSTIKPGSSRRRGAHSKLRIGNFLTFSGSPGIWGPTSTNSVVLAIDEINRRGGILGRELELSVYESGGPLEDIVRRAEQAIAFDEVDLIMGSHISAVRVALRKVTRNRIPYIYTPVYEGGEQTPGVMAIGETPRWQSRPAIHWLADVKKASRWYLIGSDYVWPWQSHRAVKKYIAEAGGRVVGEEFVPVGEDNHEAHLARIKAARPDVVLISLIGTDSITFNRAFGECGLAATTLRLAGAMDETVLLGIGADNTDHLYCASGYFNCVGSRANDDFLIRYRAMFGPHAPPIGSVGQSNYEGLRFLEAAANQAGSLSMRPLLSAARNVVYAGARGPITIRNGRAEMPMYLAEADGLDFRVIKTI</sequence>
<name>A0A0R3KLS0_9BRAD</name>
<evidence type="ECO:0000256" key="2">
    <source>
        <dbReference type="ARBA" id="ARBA00022729"/>
    </source>
</evidence>
<keyword evidence="5" id="KW-1185">Reference proteome</keyword>
<dbReference type="Pfam" id="PF13458">
    <property type="entry name" value="Peripla_BP_6"/>
    <property type="match status" value="1"/>
</dbReference>
<dbReference type="SUPFAM" id="SSF53822">
    <property type="entry name" value="Periplasmic binding protein-like I"/>
    <property type="match status" value="1"/>
</dbReference>
<evidence type="ECO:0000256" key="1">
    <source>
        <dbReference type="ARBA" id="ARBA00010062"/>
    </source>
</evidence>
<dbReference type="RefSeq" id="WP_057840421.1">
    <property type="nucleotide sequence ID" value="NZ_LLXZ01000218.1"/>
</dbReference>
<evidence type="ECO:0000313" key="5">
    <source>
        <dbReference type="Proteomes" id="UP000050863"/>
    </source>
</evidence>
<dbReference type="PANTHER" id="PTHR47628:SF1">
    <property type="entry name" value="ALIPHATIC AMIDASE EXPRESSION-REGULATING PROTEIN"/>
    <property type="match status" value="1"/>
</dbReference>
<dbReference type="EMBL" id="LLXZ01000218">
    <property type="protein sequence ID" value="KRQ94286.1"/>
    <property type="molecule type" value="Genomic_DNA"/>
</dbReference>
<dbReference type="InterPro" id="IPR028081">
    <property type="entry name" value="Leu-bd"/>
</dbReference>
<dbReference type="AlphaFoldDB" id="A0A0R3KLS0"/>
<comment type="caution">
    <text evidence="4">The sequence shown here is derived from an EMBL/GenBank/DDBJ whole genome shotgun (WGS) entry which is preliminary data.</text>
</comment>
<dbReference type="PANTHER" id="PTHR47628">
    <property type="match status" value="1"/>
</dbReference>
<dbReference type="InterPro" id="IPR028082">
    <property type="entry name" value="Peripla_BP_I"/>
</dbReference>
<gene>
    <name evidence="4" type="ORF">CQ12_18085</name>
</gene>
<dbReference type="Gene3D" id="3.40.50.2300">
    <property type="match status" value="2"/>
</dbReference>
<reference evidence="4 5" key="1">
    <citation type="submission" date="2014-03" db="EMBL/GenBank/DDBJ databases">
        <title>Bradyrhizobium valentinum sp. nov., isolated from effective nodules of Lupinus mariae-josephae, a lupine endemic of basic-lime soils in Eastern Spain.</title>
        <authorList>
            <person name="Duran D."/>
            <person name="Rey L."/>
            <person name="Navarro A."/>
            <person name="Busquets A."/>
            <person name="Imperial J."/>
            <person name="Ruiz-Argueso T."/>
        </authorList>
    </citation>
    <scope>NUCLEOTIDE SEQUENCE [LARGE SCALE GENOMIC DNA]</scope>
    <source>
        <strain evidence="4 5">PAC68</strain>
    </source>
</reference>
<evidence type="ECO:0000259" key="3">
    <source>
        <dbReference type="Pfam" id="PF13458"/>
    </source>
</evidence>
<keyword evidence="2" id="KW-0732">Signal</keyword>
<proteinExistence type="inferred from homology"/>
<dbReference type="Proteomes" id="UP000050863">
    <property type="component" value="Unassembled WGS sequence"/>
</dbReference>
<evidence type="ECO:0000313" key="4">
    <source>
        <dbReference type="EMBL" id="KRQ94286.1"/>
    </source>
</evidence>
<comment type="similarity">
    <text evidence="1">Belongs to the leucine-binding protein family.</text>
</comment>
<dbReference type="CDD" id="cd06358">
    <property type="entry name" value="PBP1_NHase"/>
    <property type="match status" value="1"/>
</dbReference>
<accession>A0A0R3KLS0</accession>